<protein>
    <submittedName>
        <fullName evidence="1">Uncharacterized protein</fullName>
    </submittedName>
</protein>
<organism evidence="1 2">
    <name type="scientific">Camellia lanceoleosa</name>
    <dbReference type="NCBI Taxonomy" id="1840588"/>
    <lineage>
        <taxon>Eukaryota</taxon>
        <taxon>Viridiplantae</taxon>
        <taxon>Streptophyta</taxon>
        <taxon>Embryophyta</taxon>
        <taxon>Tracheophyta</taxon>
        <taxon>Spermatophyta</taxon>
        <taxon>Magnoliopsida</taxon>
        <taxon>eudicotyledons</taxon>
        <taxon>Gunneridae</taxon>
        <taxon>Pentapetalae</taxon>
        <taxon>asterids</taxon>
        <taxon>Ericales</taxon>
        <taxon>Theaceae</taxon>
        <taxon>Camellia</taxon>
    </lineage>
</organism>
<comment type="caution">
    <text evidence="1">The sequence shown here is derived from an EMBL/GenBank/DDBJ whole genome shotgun (WGS) entry which is preliminary data.</text>
</comment>
<gene>
    <name evidence="1" type="ORF">LOK49_LG02G00320</name>
</gene>
<evidence type="ECO:0000313" key="1">
    <source>
        <dbReference type="EMBL" id="KAI8027231.1"/>
    </source>
</evidence>
<dbReference type="EMBL" id="CM045760">
    <property type="protein sequence ID" value="KAI8027231.1"/>
    <property type="molecule type" value="Genomic_DNA"/>
</dbReference>
<reference evidence="1 2" key="1">
    <citation type="journal article" date="2022" name="Plant J.">
        <title>Chromosome-level genome of Camellia lanceoleosa provides a valuable resource for understanding genome evolution and self-incompatibility.</title>
        <authorList>
            <person name="Gong W."/>
            <person name="Xiao S."/>
            <person name="Wang L."/>
            <person name="Liao Z."/>
            <person name="Chang Y."/>
            <person name="Mo W."/>
            <person name="Hu G."/>
            <person name="Li W."/>
            <person name="Zhao G."/>
            <person name="Zhu H."/>
            <person name="Hu X."/>
            <person name="Ji K."/>
            <person name="Xiang X."/>
            <person name="Song Q."/>
            <person name="Yuan D."/>
            <person name="Jin S."/>
            <person name="Zhang L."/>
        </authorList>
    </citation>
    <scope>NUCLEOTIDE SEQUENCE [LARGE SCALE GENOMIC DNA]</scope>
    <source>
        <strain evidence="1">SQ_2022a</strain>
    </source>
</reference>
<name>A0ACC0ITK6_9ERIC</name>
<keyword evidence="2" id="KW-1185">Reference proteome</keyword>
<dbReference type="Proteomes" id="UP001060215">
    <property type="component" value="Chromosome 3"/>
</dbReference>
<accession>A0ACC0ITK6</accession>
<proteinExistence type="predicted"/>
<evidence type="ECO:0000313" key="2">
    <source>
        <dbReference type="Proteomes" id="UP001060215"/>
    </source>
</evidence>
<sequence length="226" mass="25650">MIPAEMVPDSSLLYTYKFDKLKVFKSTRSISFTSASSRQQVSSFDVVIAKLEGPAVSQYCALRLLQAALDESSCELAGEFLLISGREYEPSTKDLDKVSPRFLSYFLFPSTCKIFISSATDRHFIIIIFFGRSPSFKKQNAHVASVKNILESRASYLIERYGSARLENFALGLELIGQKLQMGTLQSRLDAEFLVVHMCSIKFKEWIVVLTTLLRRSEAQLPWKYL</sequence>